<evidence type="ECO:0000313" key="1">
    <source>
        <dbReference type="EMBL" id="MDX8533141.1"/>
    </source>
</evidence>
<reference evidence="1 2" key="1">
    <citation type="submission" date="2023-08" db="EMBL/GenBank/DDBJ databases">
        <title>Implementing the SeqCode for naming new Mesorhizobium species isolated from Vachellia karroo root nodules.</title>
        <authorList>
            <person name="Van Lill M."/>
        </authorList>
    </citation>
    <scope>NUCLEOTIDE SEQUENCE [LARGE SCALE GENOMIC DNA]</scope>
    <source>
        <strain evidence="1 2">VK25D</strain>
    </source>
</reference>
<protein>
    <submittedName>
        <fullName evidence="1">DUF1269 domain-containing protein</fullName>
    </submittedName>
</protein>
<dbReference type="Pfam" id="PF06897">
    <property type="entry name" value="DUF1269"/>
    <property type="match status" value="1"/>
</dbReference>
<dbReference type="InterPro" id="IPR009200">
    <property type="entry name" value="DUF1269_membrane"/>
</dbReference>
<name>A0ABU5AAA7_9HYPH</name>
<keyword evidence="2" id="KW-1185">Reference proteome</keyword>
<organism evidence="1 2">
    <name type="scientific">Mesorhizobium vachelliae</name>
    <dbReference type="NCBI Taxonomy" id="3072309"/>
    <lineage>
        <taxon>Bacteria</taxon>
        <taxon>Pseudomonadati</taxon>
        <taxon>Pseudomonadota</taxon>
        <taxon>Alphaproteobacteria</taxon>
        <taxon>Hyphomicrobiales</taxon>
        <taxon>Phyllobacteriaceae</taxon>
        <taxon>Mesorhizobium</taxon>
    </lineage>
</organism>
<evidence type="ECO:0000313" key="2">
    <source>
        <dbReference type="Proteomes" id="UP001285154"/>
    </source>
</evidence>
<comment type="caution">
    <text evidence="1">The sequence shown here is derived from an EMBL/GenBank/DDBJ whole genome shotgun (WGS) entry which is preliminary data.</text>
</comment>
<sequence length="173" mass="18018">MSDLIVIVYPNEAKAEEVRQRLIGLQKEYIIKLGDAVIATKTQAGAIKLNQLVNTTAAGAISGSFWGLLIGVLFLNPLIGLAVGATSGALGGALTDVGINDAFMRDLSASIQPGDAALFVLAHQMTADKVLKEIQAFGGVVLKTSLDETKEQVLRDALQRATATADQGAAPTT</sequence>
<dbReference type="RefSeq" id="WP_320249846.1">
    <property type="nucleotide sequence ID" value="NZ_JAVIIQ010000007.1"/>
</dbReference>
<accession>A0ABU5AAA7</accession>
<proteinExistence type="predicted"/>
<gene>
    <name evidence="1" type="ORF">RFM42_19285</name>
</gene>
<dbReference type="Proteomes" id="UP001285154">
    <property type="component" value="Unassembled WGS sequence"/>
</dbReference>
<dbReference type="EMBL" id="JAVIIQ010000007">
    <property type="protein sequence ID" value="MDX8533141.1"/>
    <property type="molecule type" value="Genomic_DNA"/>
</dbReference>